<accession>A0ABU7HRU6</accession>
<dbReference type="EMBL" id="JAZDQJ010000013">
    <property type="protein sequence ID" value="MEE1934255.1"/>
    <property type="molecule type" value="Genomic_DNA"/>
</dbReference>
<sequence length="222" mass="25056">MVKFLIRKARTKIYEEVIAPINRYPGIVIGALYKDGQRLSVSRGGLSTVEISDASDFYRVPINAVPAELYPMPAQYSQDLITYTVGGQLYLIPESELIRGFFELDVYLSDIVMSPGGLCLLISPLLETRDDRYYAGFSKLISQAHRKLMRLEHYVWLSFNPEIRRAWDSIGEFSTCEKISFKPPPVKLSLTIASIQRGSVHFVTEIVQSNSVNSYSGLLCMT</sequence>
<proteinExistence type="predicted"/>
<evidence type="ECO:0000313" key="1">
    <source>
        <dbReference type="EMBL" id="MEE1934255.1"/>
    </source>
</evidence>
<keyword evidence="2" id="KW-1185">Reference proteome</keyword>
<name>A0ABU7HRU6_9PSED</name>
<comment type="caution">
    <text evidence="1">The sequence shown here is derived from an EMBL/GenBank/DDBJ whole genome shotgun (WGS) entry which is preliminary data.</text>
</comment>
<dbReference type="Proteomes" id="UP001335100">
    <property type="component" value="Unassembled WGS sequence"/>
</dbReference>
<organism evidence="1 2">
    <name type="scientific">Pseudomonas ulcerans</name>
    <dbReference type="NCBI Taxonomy" id="3115852"/>
    <lineage>
        <taxon>Bacteria</taxon>
        <taxon>Pseudomonadati</taxon>
        <taxon>Pseudomonadota</taxon>
        <taxon>Gammaproteobacteria</taxon>
        <taxon>Pseudomonadales</taxon>
        <taxon>Pseudomonadaceae</taxon>
        <taxon>Pseudomonas</taxon>
    </lineage>
</organism>
<dbReference type="RefSeq" id="WP_330075031.1">
    <property type="nucleotide sequence ID" value="NZ_JAZDQJ010000013.1"/>
</dbReference>
<reference evidence="1 2" key="1">
    <citation type="submission" date="2024-01" db="EMBL/GenBank/DDBJ databases">
        <title>Unpublished Manusciprt.</title>
        <authorList>
            <person name="Duman M."/>
            <person name="Valdes E.G."/>
            <person name="Ajmi N."/>
            <person name="Altun S."/>
            <person name="Saticioglu I.B."/>
        </authorList>
    </citation>
    <scope>NUCLEOTIDE SEQUENCE [LARGE SCALE GENOMIC DNA]</scope>
    <source>
        <strain evidence="1 2">148P</strain>
    </source>
</reference>
<protein>
    <submittedName>
        <fullName evidence="1">Uncharacterized protein</fullName>
    </submittedName>
</protein>
<evidence type="ECO:0000313" key="2">
    <source>
        <dbReference type="Proteomes" id="UP001335100"/>
    </source>
</evidence>
<gene>
    <name evidence="1" type="ORF">V0R50_13560</name>
</gene>